<dbReference type="Proteomes" id="UP000035722">
    <property type="component" value="Unassembled WGS sequence"/>
</dbReference>
<accession>A0A024GY70</accession>
<comment type="caution">
    <text evidence="3">The sequence shown here is derived from an EMBL/GenBank/DDBJ whole genome shotgun (WGS) entry which is preliminary data.</text>
</comment>
<feature type="compositionally biased region" description="Polar residues" evidence="1">
    <location>
        <begin position="154"/>
        <end position="173"/>
    </location>
</feature>
<evidence type="ECO:0000256" key="1">
    <source>
        <dbReference type="SAM" id="MobiDB-lite"/>
    </source>
</evidence>
<dbReference type="SUPFAM" id="SSF69118">
    <property type="entry name" value="AhpD-like"/>
    <property type="match status" value="1"/>
</dbReference>
<sequence length="173" mass="18238">MAGSFFLDKSDPGSWRALNGLALKVSAAAEAAGLTRAVVELLSVRVSQLNGCAYCLDLHDRLAREAGVSAQQLAVLPAWREAGIFTAVERAALTIGEAATALHDDGNFLSELAAARADLTDAQFSALQWCAITMNAFNRVSVLSGHPVRPRTAASPSSNQRTTASQEAQRVLS</sequence>
<dbReference type="EMBL" id="CAQI01000027">
    <property type="protein sequence ID" value="CCQ44429.1"/>
    <property type="molecule type" value="Genomic_DNA"/>
</dbReference>
<dbReference type="RefSeq" id="WP_083435257.1">
    <property type="nucleotide sequence ID" value="NZ_CAQI01000027.1"/>
</dbReference>
<evidence type="ECO:0000313" key="3">
    <source>
        <dbReference type="EMBL" id="CCQ44429.1"/>
    </source>
</evidence>
<organism evidence="3 4">
    <name type="scientific">Pseudarthrobacter siccitolerans</name>
    <dbReference type="NCBI Taxonomy" id="861266"/>
    <lineage>
        <taxon>Bacteria</taxon>
        <taxon>Bacillati</taxon>
        <taxon>Actinomycetota</taxon>
        <taxon>Actinomycetes</taxon>
        <taxon>Micrococcales</taxon>
        <taxon>Micrococcaceae</taxon>
        <taxon>Pseudarthrobacter</taxon>
    </lineage>
</organism>
<dbReference type="InterPro" id="IPR029032">
    <property type="entry name" value="AhpD-like"/>
</dbReference>
<dbReference type="InterPro" id="IPR004675">
    <property type="entry name" value="AhpD_core"/>
</dbReference>
<dbReference type="AlphaFoldDB" id="A0A024GY70"/>
<keyword evidence="3" id="KW-0560">Oxidoreductase</keyword>
<dbReference type="STRING" id="861266.ARTSIC4J27_355"/>
<gene>
    <name evidence="3" type="ORF">ARTSIC4J27_355</name>
</gene>
<evidence type="ECO:0000313" key="4">
    <source>
        <dbReference type="Proteomes" id="UP000035722"/>
    </source>
</evidence>
<keyword evidence="4" id="KW-1185">Reference proteome</keyword>
<dbReference type="OrthoDB" id="9801997at2"/>
<proteinExistence type="predicted"/>
<evidence type="ECO:0000259" key="2">
    <source>
        <dbReference type="Pfam" id="PF02627"/>
    </source>
</evidence>
<name>A0A024GY70_9MICC</name>
<feature type="domain" description="Carboxymuconolactone decarboxylase-like" evidence="2">
    <location>
        <begin position="30"/>
        <end position="96"/>
    </location>
</feature>
<dbReference type="Pfam" id="PF02627">
    <property type="entry name" value="CMD"/>
    <property type="match status" value="1"/>
</dbReference>
<reference evidence="4" key="1">
    <citation type="journal article" date="2014" name="Genome Announc.">
        <title>Genome Sequence of Arthrobacter siccitolerans 4J27, a Xeroprotectant-Producing Desiccation-Tolerant Microorganism.</title>
        <authorList>
            <person name="Manzanera M."/>
            <person name="Santa-Cruz-Calvo L."/>
            <person name="Vilchez J.I."/>
            <person name="Garcia-Fontana C."/>
            <person name="Silva-Castro G.A."/>
            <person name="Calvo C."/>
            <person name="Gonzalez-Lopez J."/>
        </authorList>
    </citation>
    <scope>NUCLEOTIDE SEQUENCE [LARGE SCALE GENOMIC DNA]</scope>
    <source>
        <strain evidence="4">4J27</strain>
    </source>
</reference>
<keyword evidence="3" id="KW-0575">Peroxidase</keyword>
<dbReference type="Gene3D" id="1.20.1290.10">
    <property type="entry name" value="AhpD-like"/>
    <property type="match status" value="1"/>
</dbReference>
<dbReference type="InterPro" id="IPR003779">
    <property type="entry name" value="CMD-like"/>
</dbReference>
<dbReference type="PANTHER" id="PTHR35446:SF2">
    <property type="entry name" value="CARBOXYMUCONOLACTONE DECARBOXYLASE-LIKE DOMAIN-CONTAINING PROTEIN"/>
    <property type="match status" value="1"/>
</dbReference>
<dbReference type="NCBIfam" id="TIGR00778">
    <property type="entry name" value="ahpD_dom"/>
    <property type="match status" value="1"/>
</dbReference>
<dbReference type="GO" id="GO:0051920">
    <property type="term" value="F:peroxiredoxin activity"/>
    <property type="evidence" value="ECO:0007669"/>
    <property type="project" value="InterPro"/>
</dbReference>
<feature type="region of interest" description="Disordered" evidence="1">
    <location>
        <begin position="148"/>
        <end position="173"/>
    </location>
</feature>
<dbReference type="PANTHER" id="PTHR35446">
    <property type="entry name" value="SI:CH211-175M2.5"/>
    <property type="match status" value="1"/>
</dbReference>
<protein>
    <submittedName>
        <fullName evidence="3">Alkylhydroperoxidase AhpD family core domain protein</fullName>
    </submittedName>
</protein>